<proteinExistence type="predicted"/>
<evidence type="ECO:0000313" key="2">
    <source>
        <dbReference type="EMBL" id="CAF5085003.1"/>
    </source>
</evidence>
<evidence type="ECO:0000256" key="1">
    <source>
        <dbReference type="SAM" id="Coils"/>
    </source>
</evidence>
<name>A0A8S3ETS9_9BILA</name>
<dbReference type="EMBL" id="CAJOBH010234574">
    <property type="protein sequence ID" value="CAF5085003.1"/>
    <property type="molecule type" value="Genomic_DNA"/>
</dbReference>
<feature type="non-terminal residue" evidence="2">
    <location>
        <position position="1"/>
    </location>
</feature>
<organism evidence="2 3">
    <name type="scientific">Rotaria magnacalcarata</name>
    <dbReference type="NCBI Taxonomy" id="392030"/>
    <lineage>
        <taxon>Eukaryota</taxon>
        <taxon>Metazoa</taxon>
        <taxon>Spiralia</taxon>
        <taxon>Gnathifera</taxon>
        <taxon>Rotifera</taxon>
        <taxon>Eurotatoria</taxon>
        <taxon>Bdelloidea</taxon>
        <taxon>Philodinida</taxon>
        <taxon>Philodinidae</taxon>
        <taxon>Rotaria</taxon>
    </lineage>
</organism>
<dbReference type="AlphaFoldDB" id="A0A8S3ETS9"/>
<reference evidence="2" key="1">
    <citation type="submission" date="2021-02" db="EMBL/GenBank/DDBJ databases">
        <authorList>
            <person name="Nowell W R."/>
        </authorList>
    </citation>
    <scope>NUCLEOTIDE SEQUENCE</scope>
</reference>
<evidence type="ECO:0000313" key="3">
    <source>
        <dbReference type="Proteomes" id="UP000681967"/>
    </source>
</evidence>
<accession>A0A8S3ETS9</accession>
<dbReference type="Proteomes" id="UP000681967">
    <property type="component" value="Unassembled WGS sequence"/>
</dbReference>
<protein>
    <submittedName>
        <fullName evidence="2">Uncharacterized protein</fullName>
    </submittedName>
</protein>
<sequence>QRIADKAEFEKSRTEERLNAVNAEKINLTNQIELLRETNEQLRGVNLDEADGTTNSKDQLTGSLEDLNFLNLPADVR</sequence>
<keyword evidence="1" id="KW-0175">Coiled coil</keyword>
<feature type="coiled-coil region" evidence="1">
    <location>
        <begin position="4"/>
        <end position="45"/>
    </location>
</feature>
<comment type="caution">
    <text evidence="2">The sequence shown here is derived from an EMBL/GenBank/DDBJ whole genome shotgun (WGS) entry which is preliminary data.</text>
</comment>
<gene>
    <name evidence="2" type="ORF">BYL167_LOCUS62410</name>
</gene>